<feature type="domain" description="CBM39" evidence="3">
    <location>
        <begin position="332"/>
        <end position="445"/>
    </location>
</feature>
<feature type="coiled-coil region" evidence="1">
    <location>
        <begin position="467"/>
        <end position="494"/>
    </location>
</feature>
<dbReference type="PROSITE" id="PS51969">
    <property type="entry name" value="CBM39"/>
    <property type="match status" value="2"/>
</dbReference>
<dbReference type="EnsemblMetazoa" id="AEPI005747-RA">
    <property type="protein sequence ID" value="AEPI005747-PA"/>
    <property type="gene ID" value="AEPI005747"/>
</dbReference>
<dbReference type="VEuPathDB" id="VectorBase:AEPI005747"/>
<dbReference type="InterPro" id="IPR031756">
    <property type="entry name" value="BGBP_N"/>
</dbReference>
<name>A0A182PFP0_9DIPT</name>
<reference evidence="5" key="1">
    <citation type="submission" date="2013-03" db="EMBL/GenBank/DDBJ databases">
        <title>The Genome Sequence of Anopheles epiroticus epiroticus2.</title>
        <authorList>
            <consortium name="The Broad Institute Genomics Platform"/>
            <person name="Neafsey D.E."/>
            <person name="Howell P."/>
            <person name="Walker B."/>
            <person name="Young S.K."/>
            <person name="Zeng Q."/>
            <person name="Gargeya S."/>
            <person name="Fitzgerald M."/>
            <person name="Haas B."/>
            <person name="Abouelleil A."/>
            <person name="Allen A.W."/>
            <person name="Alvarado L."/>
            <person name="Arachchi H.M."/>
            <person name="Berlin A.M."/>
            <person name="Chapman S.B."/>
            <person name="Gainer-Dewar J."/>
            <person name="Goldberg J."/>
            <person name="Griggs A."/>
            <person name="Gujja S."/>
            <person name="Hansen M."/>
            <person name="Howarth C."/>
            <person name="Imamovic A."/>
            <person name="Ireland A."/>
            <person name="Larimer J."/>
            <person name="McCowan C."/>
            <person name="Murphy C."/>
            <person name="Pearson M."/>
            <person name="Poon T.W."/>
            <person name="Priest M."/>
            <person name="Roberts A."/>
            <person name="Saif S."/>
            <person name="Shea T."/>
            <person name="Sisk P."/>
            <person name="Sykes S."/>
            <person name="Wortman J."/>
            <person name="Nusbaum C."/>
            <person name="Birren B."/>
        </authorList>
    </citation>
    <scope>NUCLEOTIDE SEQUENCE [LARGE SCALE GENOMIC DNA]</scope>
    <source>
        <strain evidence="5">Epiroticus2</strain>
    </source>
</reference>
<evidence type="ECO:0000313" key="4">
    <source>
        <dbReference type="EnsemblMetazoa" id="AEPI005747-PA"/>
    </source>
</evidence>
<dbReference type="Proteomes" id="UP000075885">
    <property type="component" value="Unassembled WGS sequence"/>
</dbReference>
<sequence>MKHTKILIGTLLLLLVTVGSSVRNSRGYDLDVKACKQFNRQIHIFRPQGLSVTQRATRNLRFVGLEVYINQQHRPDPVCDVCANATATGGRRTRLQINHPSIVVLPGDTFQYTVTKRYRNGPPRHFSCEFKVTGDRMLFAQPAQTRSCPEAGPASSQKLHPNYTEEKRLLEEIISEMLTSCQAADTTKMLVLSGHYVDIESAKALRRYVLDCLRALLPAVDWHSTVENVYRSDGKFIFDVKSVLMKLKILHTVRGTEAAKSITDFDTQERSAFDNEDYFDEDYDESTTSMMSGSRKQHLLATIALVWLVAASCLLESVDARKSRGSSKRSSRRPKGVNIEIYHPKGVMIWYPYRAGMELFGIEIFINKANQPGASGDSSEEESPAPVCDICLNTTDVSYGKFILRSEDAIIRSRDHVYYNAIVKKANGKAYISRSNEFYVSESRILLGDMTGSASACGTAAGAATAVANLSDNDKQLAKEIKLLEEILLELNDQCHAGDQNRTKQLLLSAETPTRYDAKQLYQYVEGQLVQRLPSINWNRTLVDAFYASNGIGFEVATIVDKLKVLKLAKALPEHPITDLDSFQADDMTNDIDAWV</sequence>
<keyword evidence="2" id="KW-0732">Signal</keyword>
<feature type="chain" id="PRO_5008131200" description="CBM39 domain-containing protein" evidence="2">
    <location>
        <begin position="22"/>
        <end position="596"/>
    </location>
</feature>
<keyword evidence="5" id="KW-1185">Reference proteome</keyword>
<protein>
    <recommendedName>
        <fullName evidence="3">CBM39 domain-containing protein</fullName>
    </recommendedName>
</protein>
<dbReference type="Pfam" id="PF15886">
    <property type="entry name" value="CBM39"/>
    <property type="match status" value="2"/>
</dbReference>
<evidence type="ECO:0000313" key="5">
    <source>
        <dbReference type="Proteomes" id="UP000075885"/>
    </source>
</evidence>
<feature type="signal peptide" evidence="2">
    <location>
        <begin position="1"/>
        <end position="21"/>
    </location>
</feature>
<feature type="domain" description="CBM39" evidence="3">
    <location>
        <begin position="35"/>
        <end position="137"/>
    </location>
</feature>
<keyword evidence="1" id="KW-0175">Coiled coil</keyword>
<dbReference type="AlphaFoldDB" id="A0A182PFP0"/>
<dbReference type="Gene3D" id="2.60.40.2140">
    <property type="entry name" value="Beta-1,3-glucan-recognition protein, N-terminal domain"/>
    <property type="match status" value="2"/>
</dbReference>
<evidence type="ECO:0000256" key="1">
    <source>
        <dbReference type="SAM" id="Coils"/>
    </source>
</evidence>
<evidence type="ECO:0000256" key="2">
    <source>
        <dbReference type="SAM" id="SignalP"/>
    </source>
</evidence>
<proteinExistence type="predicted"/>
<accession>A0A182PFP0</accession>
<organism evidence="4 5">
    <name type="scientific">Anopheles epiroticus</name>
    <dbReference type="NCBI Taxonomy" id="199890"/>
    <lineage>
        <taxon>Eukaryota</taxon>
        <taxon>Metazoa</taxon>
        <taxon>Ecdysozoa</taxon>
        <taxon>Arthropoda</taxon>
        <taxon>Hexapoda</taxon>
        <taxon>Insecta</taxon>
        <taxon>Pterygota</taxon>
        <taxon>Neoptera</taxon>
        <taxon>Endopterygota</taxon>
        <taxon>Diptera</taxon>
        <taxon>Nematocera</taxon>
        <taxon>Culicoidea</taxon>
        <taxon>Culicidae</taxon>
        <taxon>Anophelinae</taxon>
        <taxon>Anopheles</taxon>
    </lineage>
</organism>
<dbReference type="GO" id="GO:0030246">
    <property type="term" value="F:carbohydrate binding"/>
    <property type="evidence" value="ECO:0007669"/>
    <property type="project" value="InterPro"/>
</dbReference>
<evidence type="ECO:0000259" key="3">
    <source>
        <dbReference type="PROSITE" id="PS51969"/>
    </source>
</evidence>
<dbReference type="InterPro" id="IPR043030">
    <property type="entry name" value="BGBP_N_sf"/>
</dbReference>
<reference evidence="4" key="2">
    <citation type="submission" date="2020-05" db="UniProtKB">
        <authorList>
            <consortium name="EnsemblMetazoa"/>
        </authorList>
    </citation>
    <scope>IDENTIFICATION</scope>
    <source>
        <strain evidence="4">Epiroticus2</strain>
    </source>
</reference>